<dbReference type="SUPFAM" id="SSF46689">
    <property type="entry name" value="Homeodomain-like"/>
    <property type="match status" value="1"/>
</dbReference>
<dbReference type="Gene3D" id="1.10.10.10">
    <property type="entry name" value="Winged helix-like DNA-binding domain superfamily/Winged helix DNA-binding domain"/>
    <property type="match status" value="1"/>
</dbReference>
<dbReference type="EMBL" id="MCOK01000002">
    <property type="protein sequence ID" value="OOC50872.1"/>
    <property type="molecule type" value="Genomic_DNA"/>
</dbReference>
<protein>
    <submittedName>
        <fullName evidence="1">Transposase</fullName>
    </submittedName>
</protein>
<name>A0A1V3BUR7_9ACTN</name>
<organism evidence="1 2">
    <name type="scientific">Nocardiopsis sinuspersici</name>
    <dbReference type="NCBI Taxonomy" id="501010"/>
    <lineage>
        <taxon>Bacteria</taxon>
        <taxon>Bacillati</taxon>
        <taxon>Actinomycetota</taxon>
        <taxon>Actinomycetes</taxon>
        <taxon>Streptosporangiales</taxon>
        <taxon>Nocardiopsidaceae</taxon>
        <taxon>Nocardiopsis</taxon>
    </lineage>
</organism>
<proteinExistence type="predicted"/>
<dbReference type="InterPro" id="IPR036388">
    <property type="entry name" value="WH-like_DNA-bd_sf"/>
</dbReference>
<dbReference type="GO" id="GO:0006313">
    <property type="term" value="P:DNA transposition"/>
    <property type="evidence" value="ECO:0007669"/>
    <property type="project" value="InterPro"/>
</dbReference>
<gene>
    <name evidence="1" type="ORF">NOSIN_26075</name>
</gene>
<reference evidence="2" key="1">
    <citation type="submission" date="2016-08" db="EMBL/GenBank/DDBJ databases">
        <authorList>
            <person name="Tokovenko B."/>
            <person name="Kalinowski J."/>
        </authorList>
    </citation>
    <scope>NUCLEOTIDE SEQUENCE [LARGE SCALE GENOMIC DNA]</scope>
    <source>
        <strain evidence="2">UTMC102</strain>
    </source>
</reference>
<dbReference type="RefSeq" id="WP_077693785.1">
    <property type="nucleotide sequence ID" value="NZ_MCOK01000002.1"/>
</dbReference>
<evidence type="ECO:0000313" key="2">
    <source>
        <dbReference type="Proteomes" id="UP000189004"/>
    </source>
</evidence>
<dbReference type="InterPro" id="IPR002514">
    <property type="entry name" value="Transposase_8"/>
</dbReference>
<dbReference type="AlphaFoldDB" id="A0A1V3BUR7"/>
<dbReference type="GO" id="GO:0003677">
    <property type="term" value="F:DNA binding"/>
    <property type="evidence" value="ECO:0007669"/>
    <property type="project" value="InterPro"/>
</dbReference>
<keyword evidence="2" id="KW-1185">Reference proteome</keyword>
<evidence type="ECO:0000313" key="1">
    <source>
        <dbReference type="EMBL" id="OOC50872.1"/>
    </source>
</evidence>
<sequence>MPAPRKYPPELRERAIRMAVEARREAATRDGVIARTADQLGVNRETLRNWVT</sequence>
<dbReference type="GO" id="GO:0004803">
    <property type="term" value="F:transposase activity"/>
    <property type="evidence" value="ECO:0007669"/>
    <property type="project" value="InterPro"/>
</dbReference>
<dbReference type="STRING" id="501010.NOSIN_26075"/>
<dbReference type="Pfam" id="PF01527">
    <property type="entry name" value="HTH_Tnp_1"/>
    <property type="match status" value="1"/>
</dbReference>
<accession>A0A1V3BUR7</accession>
<dbReference type="OrthoDB" id="4426778at2"/>
<dbReference type="InterPro" id="IPR009057">
    <property type="entry name" value="Homeodomain-like_sf"/>
</dbReference>
<comment type="caution">
    <text evidence="1">The sequence shown here is derived from an EMBL/GenBank/DDBJ whole genome shotgun (WGS) entry which is preliminary data.</text>
</comment>
<dbReference type="Proteomes" id="UP000189004">
    <property type="component" value="Unassembled WGS sequence"/>
</dbReference>